<dbReference type="Pfam" id="PF08242">
    <property type="entry name" value="Methyltransf_12"/>
    <property type="match status" value="1"/>
</dbReference>
<dbReference type="Gene3D" id="3.90.1200.10">
    <property type="match status" value="1"/>
</dbReference>
<dbReference type="SUPFAM" id="SSF53335">
    <property type="entry name" value="S-adenosyl-L-methionine-dependent methyltransferases"/>
    <property type="match status" value="1"/>
</dbReference>
<protein>
    <submittedName>
        <fullName evidence="4">Methyltransferase</fullName>
    </submittedName>
</protein>
<dbReference type="AlphaFoldDB" id="A0AB39RTK6"/>
<proteinExistence type="predicted"/>
<dbReference type="InterPro" id="IPR011009">
    <property type="entry name" value="Kinase-like_dom_sf"/>
</dbReference>
<reference evidence="4" key="1">
    <citation type="submission" date="2024-07" db="EMBL/GenBank/DDBJ databases">
        <authorList>
            <person name="Yu S.T."/>
        </authorList>
    </citation>
    <scope>NUCLEOTIDE SEQUENCE</scope>
    <source>
        <strain evidence="4">R41</strain>
    </source>
</reference>
<name>A0AB39RTK6_9ACTN</name>
<dbReference type="Gene3D" id="3.40.50.150">
    <property type="entry name" value="Vaccinia Virus protein VP39"/>
    <property type="match status" value="1"/>
</dbReference>
<dbReference type="SUPFAM" id="SSF56112">
    <property type="entry name" value="Protein kinase-like (PK-like)"/>
    <property type="match status" value="1"/>
</dbReference>
<organism evidence="4">
    <name type="scientific">Streptomyces sp. R41</name>
    <dbReference type="NCBI Taxonomy" id="3238632"/>
    <lineage>
        <taxon>Bacteria</taxon>
        <taxon>Bacillati</taxon>
        <taxon>Actinomycetota</taxon>
        <taxon>Actinomycetes</taxon>
        <taxon>Kitasatosporales</taxon>
        <taxon>Streptomycetaceae</taxon>
        <taxon>Streptomyces</taxon>
    </lineage>
</organism>
<sequence length="552" mass="61232">MNAFAGSSAYYRRFRPGIPVAVAALLDQAAPTDTPRRLLDIGTGPGLVVQALLPYFDDLIAVDAEAAMLTEAEALLRPALDTAHQLQLRHALAEDFLPPEGWQPHLVTCGRVFHWLNQPRFLDRLSEYMAPDGVVAVFSDHSLWTADSPWQQAAREVVQDFLGEQRRAGDAAFSTPGPPYEEVLRGFHRPQGTPPLRRRRPVIPMDEAERGAALTADVLEDRYGLVVDVVEPVHMGTDTINRRVLTTHGLRLFVKQYPSMDDLDAAGNAWDMSEYCRAAKLPVPRVWPDADDNLVTIAEGSAWAVVDEAPGRVTTSAMTVTLAEHIGAVMGRMHRALAAYPLPKRVQQTRWRTEPVEDAVAKCDMVMARATRQGHDRLDELRVDLDQRREDLRTHVNRLRAQLPESLVDQALHADLTRTNLITLADAVTGIIDFRCARAMLAWELGRAALDPRTVATSNEWVACVLAMVGAYRSEHPSLPLREVRACARITLLYMLFSFYGATTAEYDLPREAEADLKRHWSERQIAIRRLLGDLEGLEGALTGLGASGGTS</sequence>
<dbReference type="PANTHER" id="PTHR44942">
    <property type="entry name" value="METHYLTRANSF_11 DOMAIN-CONTAINING PROTEIN"/>
    <property type="match status" value="1"/>
</dbReference>
<evidence type="ECO:0000256" key="1">
    <source>
        <dbReference type="ARBA" id="ARBA00022603"/>
    </source>
</evidence>
<evidence type="ECO:0000256" key="2">
    <source>
        <dbReference type="ARBA" id="ARBA00022679"/>
    </source>
</evidence>
<dbReference type="InterPro" id="IPR013217">
    <property type="entry name" value="Methyltransf_12"/>
</dbReference>
<dbReference type="GO" id="GO:0032259">
    <property type="term" value="P:methylation"/>
    <property type="evidence" value="ECO:0007669"/>
    <property type="project" value="UniProtKB-KW"/>
</dbReference>
<keyword evidence="2" id="KW-0808">Transferase</keyword>
<dbReference type="PANTHER" id="PTHR44942:SF4">
    <property type="entry name" value="METHYLTRANSFERASE TYPE 11 DOMAIN-CONTAINING PROTEIN"/>
    <property type="match status" value="1"/>
</dbReference>
<dbReference type="RefSeq" id="WP_369251078.1">
    <property type="nucleotide sequence ID" value="NZ_CP163443.1"/>
</dbReference>
<feature type="domain" description="Methyltransferase type 12" evidence="3">
    <location>
        <begin position="39"/>
        <end position="135"/>
    </location>
</feature>
<dbReference type="InterPro" id="IPR051052">
    <property type="entry name" value="Diverse_substrate_MTase"/>
</dbReference>
<keyword evidence="1 4" id="KW-0489">Methyltransferase</keyword>
<gene>
    <name evidence="4" type="ORF">AB5J53_43415</name>
</gene>
<evidence type="ECO:0000259" key="3">
    <source>
        <dbReference type="Pfam" id="PF08242"/>
    </source>
</evidence>
<dbReference type="EMBL" id="CP163443">
    <property type="protein sequence ID" value="XDQ58019.1"/>
    <property type="molecule type" value="Genomic_DNA"/>
</dbReference>
<dbReference type="InterPro" id="IPR029063">
    <property type="entry name" value="SAM-dependent_MTases_sf"/>
</dbReference>
<evidence type="ECO:0000313" key="4">
    <source>
        <dbReference type="EMBL" id="XDQ58019.1"/>
    </source>
</evidence>
<dbReference type="GO" id="GO:0008168">
    <property type="term" value="F:methyltransferase activity"/>
    <property type="evidence" value="ECO:0007669"/>
    <property type="project" value="UniProtKB-KW"/>
</dbReference>
<accession>A0AB39RTK6</accession>
<dbReference type="CDD" id="cd02440">
    <property type="entry name" value="AdoMet_MTases"/>
    <property type="match status" value="1"/>
</dbReference>